<dbReference type="EMBL" id="JAENHM010000064">
    <property type="protein sequence ID" value="MBK1840596.1"/>
    <property type="molecule type" value="Genomic_DNA"/>
</dbReference>
<evidence type="ECO:0000313" key="3">
    <source>
        <dbReference type="Proteomes" id="UP000652760"/>
    </source>
</evidence>
<comment type="caution">
    <text evidence="2">The sequence shown here is derived from an EMBL/GenBank/DDBJ whole genome shotgun (WGS) entry which is preliminary data.</text>
</comment>
<feature type="compositionally biased region" description="Basic and acidic residues" evidence="1">
    <location>
        <begin position="110"/>
        <end position="124"/>
    </location>
</feature>
<dbReference type="InterPro" id="IPR008948">
    <property type="entry name" value="L-Aspartase-like"/>
</dbReference>
<proteinExistence type="predicted"/>
<keyword evidence="2" id="KW-0456">Lyase</keyword>
<protein>
    <submittedName>
        <fullName evidence="2">Aromatic amino acid lyase</fullName>
    </submittedName>
</protein>
<organism evidence="2 3">
    <name type="scientific">Azospirillum endophyticum</name>
    <dbReference type="NCBI Taxonomy" id="2800326"/>
    <lineage>
        <taxon>Bacteria</taxon>
        <taxon>Pseudomonadati</taxon>
        <taxon>Pseudomonadota</taxon>
        <taxon>Alphaproteobacteria</taxon>
        <taxon>Rhodospirillales</taxon>
        <taxon>Azospirillaceae</taxon>
        <taxon>Azospirillum</taxon>
    </lineage>
</organism>
<accession>A0ABS1FB06</accession>
<dbReference type="InterPro" id="IPR001106">
    <property type="entry name" value="Aromatic_Lyase"/>
</dbReference>
<gene>
    <name evidence="2" type="ORF">JHL17_24640</name>
</gene>
<reference evidence="3" key="1">
    <citation type="submission" date="2021-01" db="EMBL/GenBank/DDBJ databases">
        <title>Genome public.</title>
        <authorList>
            <person name="Liu C."/>
            <person name="Sun Q."/>
        </authorList>
    </citation>
    <scope>NUCLEOTIDE SEQUENCE [LARGE SCALE GENOMIC DNA]</scope>
    <source>
        <strain evidence="3">YIM B02556</strain>
    </source>
</reference>
<dbReference type="Pfam" id="PF00221">
    <property type="entry name" value="Lyase_aromatic"/>
    <property type="match status" value="1"/>
</dbReference>
<feature type="region of interest" description="Disordered" evidence="1">
    <location>
        <begin position="83"/>
        <end position="144"/>
    </location>
</feature>
<dbReference type="GO" id="GO:0016829">
    <property type="term" value="F:lyase activity"/>
    <property type="evidence" value="ECO:0007669"/>
    <property type="project" value="UniProtKB-KW"/>
</dbReference>
<feature type="compositionally biased region" description="Gly residues" evidence="1">
    <location>
        <begin position="131"/>
        <end position="142"/>
    </location>
</feature>
<keyword evidence="3" id="KW-1185">Reference proteome</keyword>
<sequence length="208" mass="21475">MNAGFHPLVPPKGSIGAGDLAPLAHLGHALLGDPEAEVEVGGEILLAGSALEKPGAARRLQDPLSFRCLAPVHGAVRVTLEAARTGRHRTERRRRKPAGGGRCGNWRGCRGRDAAQRQFRHDRPGSAFRGAGTGAGPGGVFGGRSLPGSGLRAAGPGSCRPNVAASPCGALNPACDPAPIHATVAVTEKHRFGVEGFWAGLRQRFGET</sequence>
<dbReference type="Proteomes" id="UP000652760">
    <property type="component" value="Unassembled WGS sequence"/>
</dbReference>
<dbReference type="Gene3D" id="1.10.275.10">
    <property type="entry name" value="Fumarase/aspartase (N-terminal domain)"/>
    <property type="match status" value="1"/>
</dbReference>
<evidence type="ECO:0000313" key="2">
    <source>
        <dbReference type="EMBL" id="MBK1840596.1"/>
    </source>
</evidence>
<evidence type="ECO:0000256" key="1">
    <source>
        <dbReference type="SAM" id="MobiDB-lite"/>
    </source>
</evidence>
<dbReference type="SUPFAM" id="SSF48557">
    <property type="entry name" value="L-aspartase-like"/>
    <property type="match status" value="1"/>
</dbReference>
<name>A0ABS1FB06_9PROT</name>
<dbReference type="InterPro" id="IPR024083">
    <property type="entry name" value="Fumarase/histidase_N"/>
</dbReference>
<feature type="compositionally biased region" description="Basic residues" evidence="1">
    <location>
        <begin position="85"/>
        <end position="97"/>
    </location>
</feature>